<evidence type="ECO:0000313" key="2">
    <source>
        <dbReference type="EMBL" id="KAL2273002.1"/>
    </source>
</evidence>
<protein>
    <submittedName>
        <fullName evidence="2">Uncharacterized protein</fullName>
    </submittedName>
</protein>
<accession>A0ABR4DTU9</accession>
<feature type="region of interest" description="Disordered" evidence="1">
    <location>
        <begin position="224"/>
        <end position="279"/>
    </location>
</feature>
<keyword evidence="3" id="KW-1185">Reference proteome</keyword>
<evidence type="ECO:0000313" key="3">
    <source>
        <dbReference type="Proteomes" id="UP001600888"/>
    </source>
</evidence>
<sequence>MASPSQADVSTDSGEVTDPENSTECPKNDVQINAVPACVTWNDGDSRQARSICHSAHDHLHFHAQHDTSSDTAFFQVRTNVALKARKDKTNVFLSIYPERIQSVAVVASDGADSAASAQLGTSAYCLLFTLSMPPALIVPKGDLTPKQRSSGLLLDCLRGLAEQTTFKLHLPTTALSKVQLESLCKAASSGALSSMEKLKDVASLYGGKGGRIIQHEPQAAVASQTASATAVPETEGLPSYDDLGFENDSPRPYTTQKSGTKRRRASSGAERSGTPSSHKCVSLDVQTICSKMIERIDQGFGQLHSRMDRMEARLTDLERCVHSRAEKLEQSIVNSQQHSSEQADELRDELEKGLYDVRKETEDIITVRVEDDVYTARQDLDDHVRDEMAEVEERIEERIMQRLSNASMSLEFNWSRE</sequence>
<feature type="compositionally biased region" description="Polar residues" evidence="1">
    <location>
        <begin position="1"/>
        <end position="25"/>
    </location>
</feature>
<reference evidence="2 3" key="1">
    <citation type="submission" date="2024-03" db="EMBL/GenBank/DDBJ databases">
        <title>A high-quality draft genome sequence of Diaporthe vaccinii, a causative agent of upright dieback and viscid rot disease in cranberry plants.</title>
        <authorList>
            <person name="Sarrasin M."/>
            <person name="Lang B.F."/>
            <person name="Burger G."/>
        </authorList>
    </citation>
    <scope>NUCLEOTIDE SEQUENCE [LARGE SCALE GENOMIC DNA]</scope>
    <source>
        <strain evidence="2 3">IS7</strain>
    </source>
</reference>
<dbReference type="Proteomes" id="UP001600888">
    <property type="component" value="Unassembled WGS sequence"/>
</dbReference>
<proteinExistence type="predicted"/>
<name>A0ABR4DTU9_9PEZI</name>
<dbReference type="EMBL" id="JBAWTH010000204">
    <property type="protein sequence ID" value="KAL2273002.1"/>
    <property type="molecule type" value="Genomic_DNA"/>
</dbReference>
<organism evidence="2 3">
    <name type="scientific">Diaporthe vaccinii</name>
    <dbReference type="NCBI Taxonomy" id="105482"/>
    <lineage>
        <taxon>Eukaryota</taxon>
        <taxon>Fungi</taxon>
        <taxon>Dikarya</taxon>
        <taxon>Ascomycota</taxon>
        <taxon>Pezizomycotina</taxon>
        <taxon>Sordariomycetes</taxon>
        <taxon>Sordariomycetidae</taxon>
        <taxon>Diaporthales</taxon>
        <taxon>Diaporthaceae</taxon>
        <taxon>Diaporthe</taxon>
        <taxon>Diaporthe eres species complex</taxon>
    </lineage>
</organism>
<feature type="region of interest" description="Disordered" evidence="1">
    <location>
        <begin position="1"/>
        <end position="28"/>
    </location>
</feature>
<evidence type="ECO:0000256" key="1">
    <source>
        <dbReference type="SAM" id="MobiDB-lite"/>
    </source>
</evidence>
<gene>
    <name evidence="2" type="ORF">FJTKL_05649</name>
</gene>
<comment type="caution">
    <text evidence="2">The sequence shown here is derived from an EMBL/GenBank/DDBJ whole genome shotgun (WGS) entry which is preliminary data.</text>
</comment>
<feature type="compositionally biased region" description="Low complexity" evidence="1">
    <location>
        <begin position="224"/>
        <end position="233"/>
    </location>
</feature>